<dbReference type="Proteomes" id="UP001595868">
    <property type="component" value="Unassembled WGS sequence"/>
</dbReference>
<sequence length="453" mass="49465">MSEPNDRLAALINEAHWSWAGLARRVNDLAAGEGKALRYDYTAVNRWVKKGERPRSPVPNFIARALSERLGRRVSPSDFGMLEEETLAARGLSYGGSPLDTAETIIDLGKADTNRRHIIKVPFVLAALGAPSRDWLLAALDEMSTERGPRQVGMRQVAGMRDMFALFQEMDVMRGGGHARTALLEYMSSYVVPLLKRDHQRAVELALFEASAELAYLIGWMAYDDGEHGLAQRYLIQALHLAQASGAVALGAHVLAGMSDQANLLGHPQEALMLARAGRRGLAEAESAACLADLHILEARALAALGEKTEASRAVSRAEKTLDQVVHADEPEWAKYIDAPYLFGEAAHCFRDLEQVDQLERFARESAQEASRRGRARRGALSHAALAVGDLMRDDVESAASKGIRVVDLAVSVNSTRCVAAVRDLQHRMGPHGTVPEVQRFNSRAQELLGLAA</sequence>
<name>A0ABV8KSH7_9ACTN</name>
<keyword evidence="2" id="KW-1185">Reference proteome</keyword>
<dbReference type="RefSeq" id="WP_377549636.1">
    <property type="nucleotide sequence ID" value="NZ_JBHSBN010000019.1"/>
</dbReference>
<protein>
    <recommendedName>
        <fullName evidence="3">Transcriptional regulator</fullName>
    </recommendedName>
</protein>
<evidence type="ECO:0000313" key="1">
    <source>
        <dbReference type="EMBL" id="MFC4108857.1"/>
    </source>
</evidence>
<gene>
    <name evidence="1" type="ORF">ACFOX0_23365</name>
</gene>
<evidence type="ECO:0000313" key="2">
    <source>
        <dbReference type="Proteomes" id="UP001595868"/>
    </source>
</evidence>
<evidence type="ECO:0008006" key="3">
    <source>
        <dbReference type="Google" id="ProtNLM"/>
    </source>
</evidence>
<dbReference type="EMBL" id="JBHSBN010000019">
    <property type="protein sequence ID" value="MFC4108857.1"/>
    <property type="molecule type" value="Genomic_DNA"/>
</dbReference>
<comment type="caution">
    <text evidence="1">The sequence shown here is derived from an EMBL/GenBank/DDBJ whole genome shotgun (WGS) entry which is preliminary data.</text>
</comment>
<proteinExistence type="predicted"/>
<accession>A0ABV8KSH7</accession>
<organism evidence="1 2">
    <name type="scientific">Micromonospora zhanjiangensis</name>
    <dbReference type="NCBI Taxonomy" id="1522057"/>
    <lineage>
        <taxon>Bacteria</taxon>
        <taxon>Bacillati</taxon>
        <taxon>Actinomycetota</taxon>
        <taxon>Actinomycetes</taxon>
        <taxon>Micromonosporales</taxon>
        <taxon>Micromonosporaceae</taxon>
        <taxon>Micromonospora</taxon>
    </lineage>
</organism>
<reference evidence="2" key="1">
    <citation type="journal article" date="2019" name="Int. J. Syst. Evol. Microbiol.">
        <title>The Global Catalogue of Microorganisms (GCM) 10K type strain sequencing project: providing services to taxonomists for standard genome sequencing and annotation.</title>
        <authorList>
            <consortium name="The Broad Institute Genomics Platform"/>
            <consortium name="The Broad Institute Genome Sequencing Center for Infectious Disease"/>
            <person name="Wu L."/>
            <person name="Ma J."/>
        </authorList>
    </citation>
    <scope>NUCLEOTIDE SEQUENCE [LARGE SCALE GENOMIC DNA]</scope>
    <source>
        <strain evidence="2">2902at01</strain>
    </source>
</reference>